<dbReference type="KEGG" id="phm:PSMK_27220"/>
<evidence type="ECO:0000313" key="6">
    <source>
        <dbReference type="EMBL" id="BAM04881.1"/>
    </source>
</evidence>
<dbReference type="KEGG" id="phm:PSMK_23150"/>
<evidence type="ECO:0000313" key="5">
    <source>
        <dbReference type="EMBL" id="BAM04474.1"/>
    </source>
</evidence>
<dbReference type="EMBL" id="AP012338">
    <property type="protein sequence ID" value="BAM05184.1"/>
    <property type="molecule type" value="Genomic_DNA"/>
</dbReference>
<feature type="domain" description="Tc1-like transposase DDE" evidence="1">
    <location>
        <begin position="32"/>
        <end position="183"/>
    </location>
</feature>
<evidence type="ECO:0000313" key="2">
    <source>
        <dbReference type="EMBL" id="BAM03294.1"/>
    </source>
</evidence>
<dbReference type="EMBL" id="AP012338">
    <property type="protein sequence ID" value="BAM04424.1"/>
    <property type="molecule type" value="Genomic_DNA"/>
</dbReference>
<dbReference type="OrthoDB" id="269226at2"/>
<dbReference type="KEGG" id="phm:PSMK_30250"/>
<gene>
    <name evidence="2" type="ordered locus">PSMK_11350</name>
    <name evidence="3" type="ordered locus">PSMK_14560</name>
    <name evidence="4" type="ordered locus">PSMK_22650</name>
    <name evidence="5" type="ordered locus">PSMK_23150</name>
    <name evidence="6" type="ordered locus">PSMK_27220</name>
    <name evidence="7" type="ordered locus">PSMK_28900</name>
    <name evidence="8" type="ordered locus">PSMK_30250</name>
</gene>
<dbReference type="PATRIC" id="fig|1142394.8.peg.1170"/>
<dbReference type="eggNOG" id="COG3335">
    <property type="taxonomic scope" value="Bacteria"/>
</dbReference>
<dbReference type="KEGG" id="phm:PSMK_22650"/>
<dbReference type="InterPro" id="IPR047655">
    <property type="entry name" value="Transpos_IS630-like"/>
</dbReference>
<organism evidence="4 9">
    <name type="scientific">Phycisphaera mikurensis (strain NBRC 102666 / KCTC 22515 / FYK2301M01)</name>
    <dbReference type="NCBI Taxonomy" id="1142394"/>
    <lineage>
        <taxon>Bacteria</taxon>
        <taxon>Pseudomonadati</taxon>
        <taxon>Planctomycetota</taxon>
        <taxon>Phycisphaerae</taxon>
        <taxon>Phycisphaerales</taxon>
        <taxon>Phycisphaeraceae</taxon>
        <taxon>Phycisphaera</taxon>
    </lineage>
</organism>
<dbReference type="InterPro" id="IPR038717">
    <property type="entry name" value="Tc1-like_DDE_dom"/>
</dbReference>
<dbReference type="Pfam" id="PF13358">
    <property type="entry name" value="DDE_3"/>
    <property type="match status" value="1"/>
</dbReference>
<evidence type="ECO:0000313" key="7">
    <source>
        <dbReference type="EMBL" id="BAM05049.1"/>
    </source>
</evidence>
<dbReference type="KEGG" id="phm:PSMK_28900"/>
<evidence type="ECO:0000313" key="4">
    <source>
        <dbReference type="EMBL" id="BAM04424.1"/>
    </source>
</evidence>
<dbReference type="EMBL" id="AP012338">
    <property type="protein sequence ID" value="BAM04881.1"/>
    <property type="molecule type" value="Genomic_DNA"/>
</dbReference>
<dbReference type="EMBL" id="AP012338">
    <property type="protein sequence ID" value="BAM05049.1"/>
    <property type="molecule type" value="Genomic_DNA"/>
</dbReference>
<keyword evidence="9" id="KW-1185">Reference proteome</keyword>
<dbReference type="AlphaFoldDB" id="I0IGN6"/>
<dbReference type="Proteomes" id="UP000007881">
    <property type="component" value="Chromosome"/>
</dbReference>
<evidence type="ECO:0000313" key="3">
    <source>
        <dbReference type="EMBL" id="BAM03615.1"/>
    </source>
</evidence>
<dbReference type="EMBL" id="AP012338">
    <property type="protein sequence ID" value="BAM03294.1"/>
    <property type="molecule type" value="Genomic_DNA"/>
</dbReference>
<sequence>MWCIPPEQSAAFVAAMEAVLCLYALAYDPALPVVCMDEQPKQLIGETRRRFTDSTGRRIEDHEYVRHGTCNLWMFTEPLAGWRDVRTSRRRTAADWAHQIQALVDAPRYESATRIRLVCDNLNTHRIASLYEAFEAAEARRIAERIELVHTPAHGSWLNIAECELSVLSRQCLGRRIDTIQEIDREARAWAAARNQSQRGVHWQFTADDARIKLLSLYPRIAA</sequence>
<accession>I0IGN6</accession>
<dbReference type="EMBL" id="AP012338">
    <property type="protein sequence ID" value="BAM03615.1"/>
    <property type="molecule type" value="Genomic_DNA"/>
</dbReference>
<dbReference type="KEGG" id="phm:PSMK_11350"/>
<proteinExistence type="predicted"/>
<evidence type="ECO:0000259" key="1">
    <source>
        <dbReference type="Pfam" id="PF13358"/>
    </source>
</evidence>
<dbReference type="RefSeq" id="WP_014436513.1">
    <property type="nucleotide sequence ID" value="NC_017080.1"/>
</dbReference>
<dbReference type="EMBL" id="AP012338">
    <property type="protein sequence ID" value="BAM04474.1"/>
    <property type="molecule type" value="Genomic_DNA"/>
</dbReference>
<dbReference type="NCBIfam" id="NF033545">
    <property type="entry name" value="transpos_IS630"/>
    <property type="match status" value="1"/>
</dbReference>
<dbReference type="HOGENOM" id="CLU_041125_1_0_0"/>
<dbReference type="KEGG" id="phm:PSMK_14560"/>
<protein>
    <submittedName>
        <fullName evidence="4">Putative transposase for insertion sequence element</fullName>
    </submittedName>
</protein>
<evidence type="ECO:0000313" key="9">
    <source>
        <dbReference type="Proteomes" id="UP000007881"/>
    </source>
</evidence>
<reference evidence="4 9" key="1">
    <citation type="submission" date="2012-02" db="EMBL/GenBank/DDBJ databases">
        <title>Complete genome sequence of Phycisphaera mikurensis NBRC 102666.</title>
        <authorList>
            <person name="Ankai A."/>
            <person name="Hosoyama A."/>
            <person name="Terui Y."/>
            <person name="Sekine M."/>
            <person name="Fukai R."/>
            <person name="Kato Y."/>
            <person name="Nakamura S."/>
            <person name="Yamada-Narita S."/>
            <person name="Kawakoshi A."/>
            <person name="Fukunaga Y."/>
            <person name="Yamazaki S."/>
            <person name="Fujita N."/>
        </authorList>
    </citation>
    <scope>NUCLEOTIDE SEQUENCE [LARGE SCALE GENOMIC DNA]</scope>
    <source>
        <strain evidence="4">NBRC 102666</strain>
        <strain evidence="9">NBRC 102666 / KCTC 22515 / FYK2301M01</strain>
    </source>
</reference>
<name>I0IGN6_PHYMF</name>
<evidence type="ECO:0000313" key="8">
    <source>
        <dbReference type="EMBL" id="BAM05184.1"/>
    </source>
</evidence>
<dbReference type="STRING" id="1142394.PSMK_11350"/>